<keyword evidence="2" id="KW-0067">ATP-binding</keyword>
<feature type="compositionally biased region" description="Basic residues" evidence="3">
    <location>
        <begin position="387"/>
        <end position="397"/>
    </location>
</feature>
<evidence type="ECO:0000313" key="6">
    <source>
        <dbReference type="Proteomes" id="UP000241890"/>
    </source>
</evidence>
<dbReference type="InParanoid" id="A0A2R5GLN4"/>
<dbReference type="GO" id="GO:0008237">
    <property type="term" value="F:metallopeptidase activity"/>
    <property type="evidence" value="ECO:0007669"/>
    <property type="project" value="UniProtKB-KW"/>
</dbReference>
<reference evidence="5 6" key="1">
    <citation type="submission" date="2017-12" db="EMBL/GenBank/DDBJ databases">
        <title>Sequencing, de novo assembly and annotation of complete genome of a new Thraustochytrid species, strain FCC1311.</title>
        <authorList>
            <person name="Sedici K."/>
            <person name="Godart F."/>
            <person name="Aiese Cigliano R."/>
            <person name="Sanseverino W."/>
            <person name="Barakat M."/>
            <person name="Ortet P."/>
            <person name="Marechal E."/>
            <person name="Cagnac O."/>
            <person name="Amato A."/>
        </authorList>
    </citation>
    <scope>NUCLEOTIDE SEQUENCE [LARGE SCALE GENOMIC DNA]</scope>
</reference>
<protein>
    <submittedName>
        <fullName evidence="5">ATP-dependent zinc metalloprotease FtsH-like</fullName>
    </submittedName>
</protein>
<keyword evidence="5" id="KW-0378">Hydrolase</keyword>
<feature type="domain" description="AAA+ ATPase" evidence="4">
    <location>
        <begin position="304"/>
        <end position="548"/>
    </location>
</feature>
<feature type="compositionally biased region" description="Polar residues" evidence="3">
    <location>
        <begin position="413"/>
        <end position="426"/>
    </location>
</feature>
<evidence type="ECO:0000313" key="5">
    <source>
        <dbReference type="EMBL" id="GBG29191.1"/>
    </source>
</evidence>
<dbReference type="EMBL" id="BEYU01000053">
    <property type="protein sequence ID" value="GBG29191.1"/>
    <property type="molecule type" value="Genomic_DNA"/>
</dbReference>
<dbReference type="Gene3D" id="3.40.50.300">
    <property type="entry name" value="P-loop containing nucleotide triphosphate hydrolases"/>
    <property type="match status" value="2"/>
</dbReference>
<dbReference type="GO" id="GO:0016887">
    <property type="term" value="F:ATP hydrolysis activity"/>
    <property type="evidence" value="ECO:0007669"/>
    <property type="project" value="InterPro"/>
</dbReference>
<keyword evidence="5" id="KW-0482">Metalloprotease</keyword>
<keyword evidence="5" id="KW-0645">Protease</keyword>
<organism evidence="5 6">
    <name type="scientific">Hondaea fermentalgiana</name>
    <dbReference type="NCBI Taxonomy" id="2315210"/>
    <lineage>
        <taxon>Eukaryota</taxon>
        <taxon>Sar</taxon>
        <taxon>Stramenopiles</taxon>
        <taxon>Bigyra</taxon>
        <taxon>Labyrinthulomycetes</taxon>
        <taxon>Thraustochytrida</taxon>
        <taxon>Thraustochytriidae</taxon>
        <taxon>Hondaea</taxon>
    </lineage>
</organism>
<evidence type="ECO:0000259" key="4">
    <source>
        <dbReference type="SMART" id="SM00382"/>
    </source>
</evidence>
<comment type="similarity">
    <text evidence="1">Belongs to the AAA ATPase family. BCS1 subfamily.</text>
</comment>
<keyword evidence="2" id="KW-0547">Nucleotide-binding</keyword>
<accession>A0A2R5GLN4</accession>
<evidence type="ECO:0000256" key="1">
    <source>
        <dbReference type="ARBA" id="ARBA00007448"/>
    </source>
</evidence>
<dbReference type="InterPro" id="IPR003593">
    <property type="entry name" value="AAA+_ATPase"/>
</dbReference>
<dbReference type="InterPro" id="IPR050747">
    <property type="entry name" value="Mitochondrial_chaperone_BCS1"/>
</dbReference>
<dbReference type="SMART" id="SM00382">
    <property type="entry name" value="AAA"/>
    <property type="match status" value="1"/>
</dbReference>
<dbReference type="FunCoup" id="A0A2R5GLN4">
    <property type="interactions" value="95"/>
</dbReference>
<dbReference type="Pfam" id="PF00004">
    <property type="entry name" value="AAA"/>
    <property type="match status" value="2"/>
</dbReference>
<evidence type="ECO:0000256" key="3">
    <source>
        <dbReference type="SAM" id="MobiDB-lite"/>
    </source>
</evidence>
<dbReference type="InterPro" id="IPR003959">
    <property type="entry name" value="ATPase_AAA_core"/>
</dbReference>
<name>A0A2R5GLN4_9STRA</name>
<comment type="caution">
    <text evidence="5">The sequence shown here is derived from an EMBL/GenBank/DDBJ whole genome shotgun (WGS) entry which is preliminary data.</text>
</comment>
<dbReference type="OrthoDB" id="10251412at2759"/>
<keyword evidence="6" id="KW-1185">Reference proteome</keyword>
<dbReference type="GO" id="GO:0006508">
    <property type="term" value="P:proteolysis"/>
    <property type="evidence" value="ECO:0007669"/>
    <property type="project" value="UniProtKB-KW"/>
</dbReference>
<dbReference type="InterPro" id="IPR027417">
    <property type="entry name" value="P-loop_NTPase"/>
</dbReference>
<dbReference type="PANTHER" id="PTHR23070">
    <property type="entry name" value="BCS1 AAA-TYPE ATPASE"/>
    <property type="match status" value="1"/>
</dbReference>
<sequence length="619" mass="68902">MGAEEDVNLNVMQAHPGLATGMLNVFRTGNPMLDMLVAMMLPLLVQALIGWYQRSLRIRLRKVWAFLFDEKAPFERLIVFEETTGYGRNSHADTRNNILQKAISMYIGKLKDEIEYDRACTNLMAVRESYTMNRDVWEAQYGSTVEQLAAYQLVNLPNMNEWATLEEGLKFRMSINVEQEDSNGNSISRKTKQTTYTFQSTRKDGPEHIESFLVRAFDWYKEQIRASTDDKTKYLYVLNNKKTKSDENNDNDDNVRVGMPARRYALSGRKTFDSIFFPQKDSLLRVLDNFMHKRGKYEIKGYPHKLGILMHGPPGTGKTSVTKALAQYTGRHIVSINLGAIRTNEDLQRAMIDCRYSVPGEDMPVSLQFKDVIFLLEDVDAATKIVHRRAGKARKPRQTTSEDPALDAETLDSEGSSALDSPTGEVQSDDDDDSLGFGLGEDDEDASQNGGLGGAGGGAADVLGAIFASLATPVGGSGDKKEQGPLTRSSWASQTDKLSLAGLLEVMDGILDTEGRIVIMTTNHPERLDEALIRPGRIDKIFHLTYVGADAAIEMTKLYFGAASTESRRRLKSLFAQKDVLLTPAMIESIAAEADTESEFVGHLERAAEAMRSRSLVNE</sequence>
<dbReference type="SUPFAM" id="SSF52540">
    <property type="entry name" value="P-loop containing nucleoside triphosphate hydrolases"/>
    <property type="match status" value="1"/>
</dbReference>
<dbReference type="InterPro" id="IPR003960">
    <property type="entry name" value="ATPase_AAA_CS"/>
</dbReference>
<feature type="region of interest" description="Disordered" evidence="3">
    <location>
        <begin position="387"/>
        <end position="454"/>
    </location>
</feature>
<feature type="compositionally biased region" description="Acidic residues" evidence="3">
    <location>
        <begin position="427"/>
        <end position="446"/>
    </location>
</feature>
<dbReference type="AlphaFoldDB" id="A0A2R5GLN4"/>
<evidence type="ECO:0000256" key="2">
    <source>
        <dbReference type="RuleBase" id="RU003651"/>
    </source>
</evidence>
<proteinExistence type="inferred from homology"/>
<dbReference type="PROSITE" id="PS00674">
    <property type="entry name" value="AAA"/>
    <property type="match status" value="1"/>
</dbReference>
<dbReference type="GO" id="GO:0005524">
    <property type="term" value="F:ATP binding"/>
    <property type="evidence" value="ECO:0007669"/>
    <property type="project" value="UniProtKB-KW"/>
</dbReference>
<gene>
    <name evidence="5" type="ORF">FCC1311_054132</name>
</gene>
<dbReference type="Proteomes" id="UP000241890">
    <property type="component" value="Unassembled WGS sequence"/>
</dbReference>